<accession>A0AAE0U0R1</accession>
<gene>
    <name evidence="1" type="ORF">B0H63DRAFT_447622</name>
</gene>
<dbReference type="Proteomes" id="UP001285441">
    <property type="component" value="Unassembled WGS sequence"/>
</dbReference>
<proteinExistence type="predicted"/>
<comment type="caution">
    <text evidence="1">The sequence shown here is derived from an EMBL/GenBank/DDBJ whole genome shotgun (WGS) entry which is preliminary data.</text>
</comment>
<dbReference type="EMBL" id="JAULSW010000003">
    <property type="protein sequence ID" value="KAK3386708.1"/>
    <property type="molecule type" value="Genomic_DNA"/>
</dbReference>
<evidence type="ECO:0000313" key="1">
    <source>
        <dbReference type="EMBL" id="KAK3386708.1"/>
    </source>
</evidence>
<reference evidence="1" key="1">
    <citation type="journal article" date="2023" name="Mol. Phylogenet. Evol.">
        <title>Genome-scale phylogeny and comparative genomics of the fungal order Sordariales.</title>
        <authorList>
            <person name="Hensen N."/>
            <person name="Bonometti L."/>
            <person name="Westerberg I."/>
            <person name="Brannstrom I.O."/>
            <person name="Guillou S."/>
            <person name="Cros-Aarteil S."/>
            <person name="Calhoun S."/>
            <person name="Haridas S."/>
            <person name="Kuo A."/>
            <person name="Mondo S."/>
            <person name="Pangilinan J."/>
            <person name="Riley R."/>
            <person name="LaButti K."/>
            <person name="Andreopoulos B."/>
            <person name="Lipzen A."/>
            <person name="Chen C."/>
            <person name="Yan M."/>
            <person name="Daum C."/>
            <person name="Ng V."/>
            <person name="Clum A."/>
            <person name="Steindorff A."/>
            <person name="Ohm R.A."/>
            <person name="Martin F."/>
            <person name="Silar P."/>
            <person name="Natvig D.O."/>
            <person name="Lalanne C."/>
            <person name="Gautier V."/>
            <person name="Ament-Velasquez S.L."/>
            <person name="Kruys A."/>
            <person name="Hutchinson M.I."/>
            <person name="Powell A.J."/>
            <person name="Barry K."/>
            <person name="Miller A.N."/>
            <person name="Grigoriev I.V."/>
            <person name="Debuchy R."/>
            <person name="Gladieux P."/>
            <person name="Hiltunen Thoren M."/>
            <person name="Johannesson H."/>
        </authorList>
    </citation>
    <scope>NUCLEOTIDE SEQUENCE</scope>
    <source>
        <strain evidence="1">CBS 232.78</strain>
    </source>
</reference>
<reference evidence="1" key="2">
    <citation type="submission" date="2023-06" db="EMBL/GenBank/DDBJ databases">
        <authorList>
            <consortium name="Lawrence Berkeley National Laboratory"/>
            <person name="Haridas S."/>
            <person name="Hensen N."/>
            <person name="Bonometti L."/>
            <person name="Westerberg I."/>
            <person name="Brannstrom I.O."/>
            <person name="Guillou S."/>
            <person name="Cros-Aarteil S."/>
            <person name="Calhoun S."/>
            <person name="Kuo A."/>
            <person name="Mondo S."/>
            <person name="Pangilinan J."/>
            <person name="Riley R."/>
            <person name="LaButti K."/>
            <person name="Andreopoulos B."/>
            <person name="Lipzen A."/>
            <person name="Chen C."/>
            <person name="Yanf M."/>
            <person name="Daum C."/>
            <person name="Ng V."/>
            <person name="Clum A."/>
            <person name="Steindorff A."/>
            <person name="Ohm R."/>
            <person name="Martin F."/>
            <person name="Silar P."/>
            <person name="Natvig D."/>
            <person name="Lalanne C."/>
            <person name="Gautier V."/>
            <person name="Ament-velasquez S.L."/>
            <person name="Kruys A."/>
            <person name="Hutchinson M.I."/>
            <person name="Powell A.J."/>
            <person name="Barry K."/>
            <person name="Miller A.N."/>
            <person name="Grigoriev I.V."/>
            <person name="Debuchy R."/>
            <person name="Gladieux P."/>
            <person name="Thoren M.H."/>
            <person name="Johannesson H."/>
        </authorList>
    </citation>
    <scope>NUCLEOTIDE SEQUENCE</scope>
    <source>
        <strain evidence="1">CBS 232.78</strain>
    </source>
</reference>
<organism evidence="1 2">
    <name type="scientific">Podospora didyma</name>
    <dbReference type="NCBI Taxonomy" id="330526"/>
    <lineage>
        <taxon>Eukaryota</taxon>
        <taxon>Fungi</taxon>
        <taxon>Dikarya</taxon>
        <taxon>Ascomycota</taxon>
        <taxon>Pezizomycotina</taxon>
        <taxon>Sordariomycetes</taxon>
        <taxon>Sordariomycetidae</taxon>
        <taxon>Sordariales</taxon>
        <taxon>Podosporaceae</taxon>
        <taxon>Podospora</taxon>
    </lineage>
</organism>
<sequence length="162" mass="17178">MDQHALTQAGGSGDQFSQQGSIDWVQVAQMIVSIPVSILTRLAAADVGPLTAIVGEQMASMFCISTPGHARLTEALSKLKSFSAIGDAIWSGFGIKHIWINLVGTCSGILRSTTFGCIADQFMAFGGGRDWNNVGNARDIANALARCRARFFRSPEVGDVDG</sequence>
<dbReference type="AlphaFoldDB" id="A0AAE0U0R1"/>
<keyword evidence="2" id="KW-1185">Reference proteome</keyword>
<evidence type="ECO:0000313" key="2">
    <source>
        <dbReference type="Proteomes" id="UP001285441"/>
    </source>
</evidence>
<protein>
    <submittedName>
        <fullName evidence="1">Uncharacterized protein</fullName>
    </submittedName>
</protein>
<name>A0AAE0U0R1_9PEZI</name>